<evidence type="ECO:0000256" key="4">
    <source>
        <dbReference type="ARBA" id="ARBA00023136"/>
    </source>
</evidence>
<organism evidence="6 7">
    <name type="scientific">Acetobacter lovaniensis</name>
    <dbReference type="NCBI Taxonomy" id="104100"/>
    <lineage>
        <taxon>Bacteria</taxon>
        <taxon>Pseudomonadati</taxon>
        <taxon>Pseudomonadota</taxon>
        <taxon>Alphaproteobacteria</taxon>
        <taxon>Acetobacterales</taxon>
        <taxon>Acetobacteraceae</taxon>
        <taxon>Acetobacter</taxon>
    </lineage>
</organism>
<proteinExistence type="predicted"/>
<keyword evidence="3 5" id="KW-1133">Transmembrane helix</keyword>
<dbReference type="GO" id="GO:0005384">
    <property type="term" value="F:manganese ion transmembrane transporter activity"/>
    <property type="evidence" value="ECO:0007669"/>
    <property type="project" value="InterPro"/>
</dbReference>
<dbReference type="Pfam" id="PF01988">
    <property type="entry name" value="VIT1"/>
    <property type="match status" value="1"/>
</dbReference>
<dbReference type="GO" id="GO:0012505">
    <property type="term" value="C:endomembrane system"/>
    <property type="evidence" value="ECO:0007669"/>
    <property type="project" value="UniProtKB-SubCell"/>
</dbReference>
<dbReference type="GO" id="GO:0030026">
    <property type="term" value="P:intracellular manganese ion homeostasis"/>
    <property type="evidence" value="ECO:0007669"/>
    <property type="project" value="InterPro"/>
</dbReference>
<protein>
    <submittedName>
        <fullName evidence="6">VIT1/CCC1 family predicted Fe2+/Mn2+ transporter</fullName>
    </submittedName>
</protein>
<reference evidence="6 7" key="1">
    <citation type="submission" date="2020-08" db="EMBL/GenBank/DDBJ databases">
        <title>Genomic Encyclopedia of Type Strains, Phase IV (KMG-IV): sequencing the most valuable type-strain genomes for metagenomic binning, comparative biology and taxonomic classification.</title>
        <authorList>
            <person name="Goeker M."/>
        </authorList>
    </citation>
    <scope>NUCLEOTIDE SEQUENCE [LARGE SCALE GENOMIC DNA]</scope>
    <source>
        <strain evidence="6 7">DSM 4491</strain>
    </source>
</reference>
<dbReference type="CDD" id="cd02432">
    <property type="entry name" value="Nodulin-21_like_1"/>
    <property type="match status" value="1"/>
</dbReference>
<evidence type="ECO:0000256" key="2">
    <source>
        <dbReference type="ARBA" id="ARBA00022692"/>
    </source>
</evidence>
<keyword evidence="2 5" id="KW-0812">Transmembrane</keyword>
<dbReference type="AlphaFoldDB" id="A0A841QFS1"/>
<dbReference type="EMBL" id="JACHIE010000007">
    <property type="protein sequence ID" value="MBB6457268.1"/>
    <property type="molecule type" value="Genomic_DNA"/>
</dbReference>
<evidence type="ECO:0000256" key="1">
    <source>
        <dbReference type="ARBA" id="ARBA00004127"/>
    </source>
</evidence>
<accession>A0A841QFS1</accession>
<evidence type="ECO:0000313" key="6">
    <source>
        <dbReference type="EMBL" id="MBB6457268.1"/>
    </source>
</evidence>
<evidence type="ECO:0000256" key="5">
    <source>
        <dbReference type="SAM" id="Phobius"/>
    </source>
</evidence>
<keyword evidence="7" id="KW-1185">Reference proteome</keyword>
<evidence type="ECO:0000313" key="7">
    <source>
        <dbReference type="Proteomes" id="UP000578000"/>
    </source>
</evidence>
<feature type="transmembrane region" description="Helical" evidence="5">
    <location>
        <begin position="175"/>
        <end position="195"/>
    </location>
</feature>
<dbReference type="InterPro" id="IPR008217">
    <property type="entry name" value="Ccc1_fam"/>
</dbReference>
<comment type="caution">
    <text evidence="6">The sequence shown here is derived from an EMBL/GenBank/DDBJ whole genome shotgun (WGS) entry which is preliminary data.</text>
</comment>
<feature type="transmembrane region" description="Helical" evidence="5">
    <location>
        <begin position="236"/>
        <end position="255"/>
    </location>
</feature>
<feature type="transmembrane region" description="Helical" evidence="5">
    <location>
        <begin position="201"/>
        <end position="224"/>
    </location>
</feature>
<sequence>MKYLLSRQMMHLNLYLYSPEAAGHLMSRLHPLAERHAVEKLGWLRAAVLGANDGTLSTGSLIVGVASSHATRGSILVAGLSALVAGALSMAAGEYVSVSSQADSEHADIAREKQELATDWEGEVAELAGIYQKRGLDGDLSHEVAVALMKHDALGAHARDELGLSEATAARPIQAAFASATAFSSGALLPVLAAVLTPVAWVSWGVSLTSVVVLAILGVVGALAGGAAPLRPALRVTFWGIVAMIVTGGIGRLFGV</sequence>
<evidence type="ECO:0000256" key="3">
    <source>
        <dbReference type="ARBA" id="ARBA00022989"/>
    </source>
</evidence>
<comment type="subcellular location">
    <subcellularLocation>
        <location evidence="1">Endomembrane system</location>
        <topology evidence="1">Multi-pass membrane protein</topology>
    </subcellularLocation>
</comment>
<name>A0A841QFS1_9PROT</name>
<dbReference type="Proteomes" id="UP000578000">
    <property type="component" value="Unassembled WGS sequence"/>
</dbReference>
<gene>
    <name evidence="6" type="ORF">HNR55_001859</name>
</gene>
<dbReference type="PANTHER" id="PTHR31851">
    <property type="entry name" value="FE(2+)/MN(2+) TRANSPORTER PCL1"/>
    <property type="match status" value="1"/>
</dbReference>
<keyword evidence="4 5" id="KW-0472">Membrane</keyword>